<dbReference type="AlphaFoldDB" id="A0A8J2L8L6"/>
<proteinExistence type="predicted"/>
<keyword evidence="2" id="KW-1185">Reference proteome</keyword>
<evidence type="ECO:0000313" key="1">
    <source>
        <dbReference type="EMBL" id="CAG7827230.1"/>
    </source>
</evidence>
<reference evidence="1" key="1">
    <citation type="submission" date="2021-06" db="EMBL/GenBank/DDBJ databases">
        <authorList>
            <person name="Hodson N. C."/>
            <person name="Mongue J. A."/>
            <person name="Jaron S. K."/>
        </authorList>
    </citation>
    <scope>NUCLEOTIDE SEQUENCE</scope>
</reference>
<evidence type="ECO:0000313" key="2">
    <source>
        <dbReference type="Proteomes" id="UP000708208"/>
    </source>
</evidence>
<protein>
    <submittedName>
        <fullName evidence="1">Uncharacterized protein</fullName>
    </submittedName>
</protein>
<comment type="caution">
    <text evidence="1">The sequence shown here is derived from an EMBL/GenBank/DDBJ whole genome shotgun (WGS) entry which is preliminary data.</text>
</comment>
<feature type="non-terminal residue" evidence="1">
    <location>
        <position position="1"/>
    </location>
</feature>
<name>A0A8J2L8L6_9HEXA</name>
<gene>
    <name evidence="1" type="ORF">AFUS01_LOCUS37227</name>
</gene>
<organism evidence="1 2">
    <name type="scientific">Allacma fusca</name>
    <dbReference type="NCBI Taxonomy" id="39272"/>
    <lineage>
        <taxon>Eukaryota</taxon>
        <taxon>Metazoa</taxon>
        <taxon>Ecdysozoa</taxon>
        <taxon>Arthropoda</taxon>
        <taxon>Hexapoda</taxon>
        <taxon>Collembola</taxon>
        <taxon>Symphypleona</taxon>
        <taxon>Sminthuridae</taxon>
        <taxon>Allacma</taxon>
    </lineage>
</organism>
<accession>A0A8J2L8L6</accession>
<dbReference type="EMBL" id="CAJVCH010542727">
    <property type="protein sequence ID" value="CAG7827230.1"/>
    <property type="molecule type" value="Genomic_DNA"/>
</dbReference>
<dbReference type="Proteomes" id="UP000708208">
    <property type="component" value="Unassembled WGS sequence"/>
</dbReference>
<sequence length="32" mass="3703">QVEVFHPIGNLFWCGFSLQPYSGFDAETERDL</sequence>